<sequence length="189" mass="20918">MAPKLNIVHVSTRPGRAGSPVSKWFHDFVKQDGQFEPVLIDLADLNLPVFDEPNHPRAKKYEHAHTKKWSALIEAGDAIVFVTPEYDYFAPPSLTNAIIYLWQEWNYKPVGFVSYGGVSGGLRSVESVKGLIAGLRMVPIPEGVPVPAYQQFINDEGVFQANELVTASANTMLGELLKWSNALKPLRAS</sequence>
<proteinExistence type="predicted"/>
<dbReference type="EMBL" id="PVBT01000001">
    <property type="protein sequence ID" value="PRD58018.1"/>
    <property type="molecule type" value="Genomic_DNA"/>
</dbReference>
<organism evidence="2 3">
    <name type="scientific">Phyllobacterium myrsinacearum</name>
    <dbReference type="NCBI Taxonomy" id="28101"/>
    <lineage>
        <taxon>Bacteria</taxon>
        <taxon>Pseudomonadati</taxon>
        <taxon>Pseudomonadota</taxon>
        <taxon>Alphaproteobacteria</taxon>
        <taxon>Hyphomicrobiales</taxon>
        <taxon>Phyllobacteriaceae</taxon>
        <taxon>Phyllobacterium</taxon>
    </lineage>
</organism>
<dbReference type="PANTHER" id="PTHR30543">
    <property type="entry name" value="CHROMATE REDUCTASE"/>
    <property type="match status" value="1"/>
</dbReference>
<keyword evidence="3" id="KW-1185">Reference proteome</keyword>
<dbReference type="InterPro" id="IPR005025">
    <property type="entry name" value="FMN_Rdtase-like_dom"/>
</dbReference>
<dbReference type="RefSeq" id="WP_105732258.1">
    <property type="nucleotide sequence ID" value="NZ_PVBT01000001.1"/>
</dbReference>
<dbReference type="AlphaFoldDB" id="A0A2S9JXE6"/>
<dbReference type="InterPro" id="IPR029039">
    <property type="entry name" value="Flavoprotein-like_sf"/>
</dbReference>
<dbReference type="GO" id="GO:0016491">
    <property type="term" value="F:oxidoreductase activity"/>
    <property type="evidence" value="ECO:0007669"/>
    <property type="project" value="InterPro"/>
</dbReference>
<dbReference type="SUPFAM" id="SSF52218">
    <property type="entry name" value="Flavoproteins"/>
    <property type="match status" value="1"/>
</dbReference>
<evidence type="ECO:0000313" key="2">
    <source>
        <dbReference type="EMBL" id="PRD58018.1"/>
    </source>
</evidence>
<dbReference type="GO" id="GO:0010181">
    <property type="term" value="F:FMN binding"/>
    <property type="evidence" value="ECO:0007669"/>
    <property type="project" value="TreeGrafter"/>
</dbReference>
<comment type="caution">
    <text evidence="2">The sequence shown here is derived from an EMBL/GenBank/DDBJ whole genome shotgun (WGS) entry which is preliminary data.</text>
</comment>
<evidence type="ECO:0000313" key="3">
    <source>
        <dbReference type="Proteomes" id="UP000238563"/>
    </source>
</evidence>
<dbReference type="GO" id="GO:0005829">
    <property type="term" value="C:cytosol"/>
    <property type="evidence" value="ECO:0007669"/>
    <property type="project" value="TreeGrafter"/>
</dbReference>
<dbReference type="InterPro" id="IPR050712">
    <property type="entry name" value="NAD(P)H-dep_reductase"/>
</dbReference>
<dbReference type="OrthoDB" id="9812295at2"/>
<reference evidence="2 3" key="1">
    <citation type="submission" date="2018-02" db="EMBL/GenBank/DDBJ databases">
        <title>The draft genome of Phyllobacterium myrsinacearum DSM5892.</title>
        <authorList>
            <person name="Li L."/>
            <person name="Liu L."/>
            <person name="Zhang X."/>
            <person name="Wang T."/>
        </authorList>
    </citation>
    <scope>NUCLEOTIDE SEQUENCE [LARGE SCALE GENOMIC DNA]</scope>
    <source>
        <strain evidence="2 3">DSM 5892</strain>
    </source>
</reference>
<gene>
    <name evidence="2" type="ORF">C5750_02420</name>
</gene>
<dbReference type="Gene3D" id="3.40.50.360">
    <property type="match status" value="1"/>
</dbReference>
<name>A0A2S9JXE6_9HYPH</name>
<accession>A0A2S9JXE6</accession>
<evidence type="ECO:0000259" key="1">
    <source>
        <dbReference type="Pfam" id="PF03358"/>
    </source>
</evidence>
<dbReference type="Proteomes" id="UP000238563">
    <property type="component" value="Unassembled WGS sequence"/>
</dbReference>
<protein>
    <submittedName>
        <fullName evidence="2">NADPH-dependent FMN reductase</fullName>
    </submittedName>
</protein>
<feature type="domain" description="NADPH-dependent FMN reductase-like" evidence="1">
    <location>
        <begin position="4"/>
        <end position="146"/>
    </location>
</feature>
<dbReference type="Pfam" id="PF03358">
    <property type="entry name" value="FMN_red"/>
    <property type="match status" value="1"/>
</dbReference>
<dbReference type="PANTHER" id="PTHR30543:SF21">
    <property type="entry name" value="NAD(P)H-DEPENDENT FMN REDUCTASE LOT6"/>
    <property type="match status" value="1"/>
</dbReference>